<comment type="caution">
    <text evidence="2">The sequence shown here is derived from an EMBL/GenBank/DDBJ whole genome shotgun (WGS) entry which is preliminary data.</text>
</comment>
<evidence type="ECO:0000313" key="2">
    <source>
        <dbReference type="EMBL" id="OWF56628.1"/>
    </source>
</evidence>
<feature type="compositionally biased region" description="Basic and acidic residues" evidence="1">
    <location>
        <begin position="61"/>
        <end position="72"/>
    </location>
</feature>
<dbReference type="InterPro" id="IPR032072">
    <property type="entry name" value="DUF4807"/>
</dbReference>
<feature type="compositionally biased region" description="Polar residues" evidence="1">
    <location>
        <begin position="73"/>
        <end position="86"/>
    </location>
</feature>
<organism evidence="2 3">
    <name type="scientific">Mizuhopecten yessoensis</name>
    <name type="common">Japanese scallop</name>
    <name type="synonym">Patinopecten yessoensis</name>
    <dbReference type="NCBI Taxonomy" id="6573"/>
    <lineage>
        <taxon>Eukaryota</taxon>
        <taxon>Metazoa</taxon>
        <taxon>Spiralia</taxon>
        <taxon>Lophotrochozoa</taxon>
        <taxon>Mollusca</taxon>
        <taxon>Bivalvia</taxon>
        <taxon>Autobranchia</taxon>
        <taxon>Pteriomorphia</taxon>
        <taxon>Pectinida</taxon>
        <taxon>Pectinoidea</taxon>
        <taxon>Pectinidae</taxon>
        <taxon>Mizuhopecten</taxon>
    </lineage>
</organism>
<proteinExistence type="predicted"/>
<reference evidence="2 3" key="1">
    <citation type="journal article" date="2017" name="Nat. Ecol. Evol.">
        <title>Scallop genome provides insights into evolution of bilaterian karyotype and development.</title>
        <authorList>
            <person name="Wang S."/>
            <person name="Zhang J."/>
            <person name="Jiao W."/>
            <person name="Li J."/>
            <person name="Xun X."/>
            <person name="Sun Y."/>
            <person name="Guo X."/>
            <person name="Huan P."/>
            <person name="Dong B."/>
            <person name="Zhang L."/>
            <person name="Hu X."/>
            <person name="Sun X."/>
            <person name="Wang J."/>
            <person name="Zhao C."/>
            <person name="Wang Y."/>
            <person name="Wang D."/>
            <person name="Huang X."/>
            <person name="Wang R."/>
            <person name="Lv J."/>
            <person name="Li Y."/>
            <person name="Zhang Z."/>
            <person name="Liu B."/>
            <person name="Lu W."/>
            <person name="Hui Y."/>
            <person name="Liang J."/>
            <person name="Zhou Z."/>
            <person name="Hou R."/>
            <person name="Li X."/>
            <person name="Liu Y."/>
            <person name="Li H."/>
            <person name="Ning X."/>
            <person name="Lin Y."/>
            <person name="Zhao L."/>
            <person name="Xing Q."/>
            <person name="Dou J."/>
            <person name="Li Y."/>
            <person name="Mao J."/>
            <person name="Guo H."/>
            <person name="Dou H."/>
            <person name="Li T."/>
            <person name="Mu C."/>
            <person name="Jiang W."/>
            <person name="Fu Q."/>
            <person name="Fu X."/>
            <person name="Miao Y."/>
            <person name="Liu J."/>
            <person name="Yu Q."/>
            <person name="Li R."/>
            <person name="Liao H."/>
            <person name="Li X."/>
            <person name="Kong Y."/>
            <person name="Jiang Z."/>
            <person name="Chourrout D."/>
            <person name="Li R."/>
            <person name="Bao Z."/>
        </authorList>
    </citation>
    <scope>NUCLEOTIDE SEQUENCE [LARGE SCALE GENOMIC DNA]</scope>
    <source>
        <strain evidence="2 3">PY_sf001</strain>
    </source>
</reference>
<protein>
    <submittedName>
        <fullName evidence="2">Uncharacterized protein F58A4.6</fullName>
    </submittedName>
</protein>
<dbReference type="EMBL" id="NEDP02000123">
    <property type="protein sequence ID" value="OWF56628.1"/>
    <property type="molecule type" value="Genomic_DNA"/>
</dbReference>
<dbReference type="Proteomes" id="UP000242188">
    <property type="component" value="Unassembled WGS sequence"/>
</dbReference>
<dbReference type="Pfam" id="PF16065">
    <property type="entry name" value="DUF4807"/>
    <property type="match status" value="1"/>
</dbReference>
<dbReference type="PANTHER" id="PTHR36693">
    <property type="entry name" value="GH02722P"/>
    <property type="match status" value="1"/>
</dbReference>
<dbReference type="AlphaFoldDB" id="A0A210R6S0"/>
<evidence type="ECO:0000256" key="1">
    <source>
        <dbReference type="SAM" id="MobiDB-lite"/>
    </source>
</evidence>
<accession>A0A210R6S0</accession>
<gene>
    <name evidence="2" type="ORF">KP79_PYT16230</name>
</gene>
<evidence type="ECO:0000313" key="3">
    <source>
        <dbReference type="Proteomes" id="UP000242188"/>
    </source>
</evidence>
<dbReference type="OrthoDB" id="121932at2759"/>
<sequence>MSQVLIYVRGNHSVEEYCFFSRELSPVLMDYQEVGLTLLYDTKTKHTHLCLLKLDPSSKNYNDDNQKKESSDNNKTSGSTKSQNDQCVVKGNCGNSDYQSPGNLMRVSFSDIVPVKEATLQFDAHLVSCVCCELKRSRIFRRRFLKFVARNFGFKLFIVPTSVTISHVYEFFDSVVLVPYVVKLVLLYPRQKIDYAWNYRMWSQMAKRVMFDDAMNWLSTLGGGYSSLGDYFQHHAEEAGRISLQQLKLSEEMGDPLNSARCKLFYAQSLMQRGYIRKCKQIVRAQGYFCRSLLVSDDKLMALYKSLKWRLKHLKNNDQQKNLMNSL</sequence>
<name>A0A210R6S0_MIZYE</name>
<dbReference type="STRING" id="6573.A0A210R6S0"/>
<keyword evidence="3" id="KW-1185">Reference proteome</keyword>
<dbReference type="PANTHER" id="PTHR36693:SF1">
    <property type="entry name" value="GH02722P"/>
    <property type="match status" value="1"/>
</dbReference>
<feature type="region of interest" description="Disordered" evidence="1">
    <location>
        <begin position="61"/>
        <end position="86"/>
    </location>
</feature>